<dbReference type="KEGG" id="cpyr:CYJ47_09270"/>
<feature type="region of interest" description="Disordered" evidence="1">
    <location>
        <begin position="52"/>
        <end position="303"/>
    </location>
</feature>
<feature type="compositionally biased region" description="Basic and acidic residues" evidence="1">
    <location>
        <begin position="150"/>
        <end position="161"/>
    </location>
</feature>
<feature type="compositionally biased region" description="Low complexity" evidence="1">
    <location>
        <begin position="286"/>
        <end position="303"/>
    </location>
</feature>
<accession>A0AAF0YU81</accession>
<evidence type="ECO:0000313" key="2">
    <source>
        <dbReference type="EMBL" id="WOT01456.1"/>
    </source>
</evidence>
<dbReference type="Proteomes" id="UP000234560">
    <property type="component" value="Chromosome"/>
</dbReference>
<gene>
    <name evidence="2" type="ORF">CYJ47_09270</name>
</gene>
<organism evidence="2 3">
    <name type="scientific">Corynebacterium pyruviciproducens</name>
    <dbReference type="NCBI Taxonomy" id="598660"/>
    <lineage>
        <taxon>Bacteria</taxon>
        <taxon>Bacillati</taxon>
        <taxon>Actinomycetota</taxon>
        <taxon>Actinomycetes</taxon>
        <taxon>Mycobacteriales</taxon>
        <taxon>Corynebacteriaceae</taxon>
        <taxon>Corynebacterium</taxon>
    </lineage>
</organism>
<evidence type="ECO:0000256" key="1">
    <source>
        <dbReference type="SAM" id="MobiDB-lite"/>
    </source>
</evidence>
<protein>
    <recommendedName>
        <fullName evidence="4">DNA-directed RNA polymerase II</fullName>
    </recommendedName>
</protein>
<proteinExistence type="predicted"/>
<reference evidence="2" key="1">
    <citation type="submission" date="2017-12" db="EMBL/GenBank/DDBJ databases">
        <authorList>
            <person name="Thomas-White K."/>
            <person name="Wolfe A.J."/>
        </authorList>
    </citation>
    <scope>NUCLEOTIDE SEQUENCE</scope>
    <source>
        <strain evidence="2">UMB0763</strain>
    </source>
</reference>
<feature type="compositionally biased region" description="Low complexity" evidence="1">
    <location>
        <begin position="165"/>
        <end position="183"/>
    </location>
</feature>
<name>A0AAF0YU81_9CORY</name>
<sequence length="303" mass="31243">MRNSTRSLGLFVATGLVVASGLGVGVWRLSMPSSTTTTDTAISSGLVSTEDYVPQETSTSERYFGDQTTRNHRPHSGTTVEVSPQDPFLAPNARPSRNGGAAPQGGAEPRPTQSQTATPQDDAPSTASDPTTSSPDGGVNRQESASKTPSESRDEHRDRPNSWRSSTSDPSTDTETNPTDSSPNPSPATPQVPTLQPADPPLVNPTSPGEEVPTPDPNHGESGNDDPVPGVQVPDDEDDAGTAPSNPDKPKSDSAAEDKQGSGHASLTPGGRQETTSAEDEHPTAQDDTGASATASDSEAAEA</sequence>
<feature type="compositionally biased region" description="Basic and acidic residues" evidence="1">
    <location>
        <begin position="248"/>
        <end position="261"/>
    </location>
</feature>
<dbReference type="AlphaFoldDB" id="A0AAF0YU81"/>
<reference evidence="2" key="2">
    <citation type="submission" date="2023-10" db="EMBL/GenBank/DDBJ databases">
        <authorList>
            <person name="Choi B."/>
        </authorList>
    </citation>
    <scope>NUCLEOTIDE SEQUENCE</scope>
    <source>
        <strain evidence="2">UMB0763</strain>
    </source>
</reference>
<evidence type="ECO:0008006" key="4">
    <source>
        <dbReference type="Google" id="ProtNLM"/>
    </source>
</evidence>
<feature type="compositionally biased region" description="Low complexity" evidence="1">
    <location>
        <begin position="121"/>
        <end position="136"/>
    </location>
</feature>
<dbReference type="EMBL" id="CP136958">
    <property type="protein sequence ID" value="WOT01456.1"/>
    <property type="molecule type" value="Genomic_DNA"/>
</dbReference>
<dbReference type="RefSeq" id="WP_101677856.1">
    <property type="nucleotide sequence ID" value="NZ_CP136958.1"/>
</dbReference>
<evidence type="ECO:0000313" key="3">
    <source>
        <dbReference type="Proteomes" id="UP000234560"/>
    </source>
</evidence>